<reference evidence="1" key="1">
    <citation type="submission" date="2018-02" db="EMBL/GenBank/DDBJ databases">
        <title>Rhizophora mucronata_Transcriptome.</title>
        <authorList>
            <person name="Meera S.P."/>
            <person name="Sreeshan A."/>
            <person name="Augustine A."/>
        </authorList>
    </citation>
    <scope>NUCLEOTIDE SEQUENCE</scope>
    <source>
        <tissue evidence="1">Leaf</tissue>
    </source>
</reference>
<evidence type="ECO:0000313" key="1">
    <source>
        <dbReference type="EMBL" id="MBX70669.1"/>
    </source>
</evidence>
<dbReference type="AlphaFoldDB" id="A0A2P2QUI2"/>
<accession>A0A2P2QUI2</accession>
<organism evidence="1">
    <name type="scientific">Rhizophora mucronata</name>
    <name type="common">Asiatic mangrove</name>
    <dbReference type="NCBI Taxonomy" id="61149"/>
    <lineage>
        <taxon>Eukaryota</taxon>
        <taxon>Viridiplantae</taxon>
        <taxon>Streptophyta</taxon>
        <taxon>Embryophyta</taxon>
        <taxon>Tracheophyta</taxon>
        <taxon>Spermatophyta</taxon>
        <taxon>Magnoliopsida</taxon>
        <taxon>eudicotyledons</taxon>
        <taxon>Gunneridae</taxon>
        <taxon>Pentapetalae</taxon>
        <taxon>rosids</taxon>
        <taxon>fabids</taxon>
        <taxon>Malpighiales</taxon>
        <taxon>Rhizophoraceae</taxon>
        <taxon>Rhizophora</taxon>
    </lineage>
</organism>
<protein>
    <submittedName>
        <fullName evidence="1">Uncharacterized protein</fullName>
    </submittedName>
</protein>
<proteinExistence type="predicted"/>
<dbReference type="EMBL" id="GGEC01090185">
    <property type="protein sequence ID" value="MBX70669.1"/>
    <property type="molecule type" value="Transcribed_RNA"/>
</dbReference>
<sequence>MFEYFFPFFLAAKWIYIYICFDQFRES</sequence>
<name>A0A2P2QUI2_RHIMU</name>